<dbReference type="InterPro" id="IPR049516">
    <property type="entry name" value="FAD-depend_C"/>
</dbReference>
<dbReference type="SUPFAM" id="SSF51905">
    <property type="entry name" value="FAD/NAD(P)-binding domain"/>
    <property type="match status" value="1"/>
</dbReference>
<dbReference type="InterPro" id="IPR028348">
    <property type="entry name" value="FAD-binding_protein"/>
</dbReference>
<dbReference type="Pfam" id="PF01494">
    <property type="entry name" value="FAD_binding_3"/>
    <property type="match status" value="1"/>
</dbReference>
<dbReference type="Gene3D" id="3.30.70.2700">
    <property type="match status" value="1"/>
</dbReference>
<dbReference type="PRINTS" id="PR00411">
    <property type="entry name" value="PNDRDTASEI"/>
</dbReference>
<dbReference type="PANTHER" id="PTHR42842:SF3">
    <property type="entry name" value="FAD_NAD(P)-BINDING OXIDOREDUCTASE FAMILY PROTEIN"/>
    <property type="match status" value="1"/>
</dbReference>
<dbReference type="PIRSF" id="PIRSF038984">
    <property type="entry name" value="FAD_binding_protein"/>
    <property type="match status" value="1"/>
</dbReference>
<name>A0A644WQR7_9ZZZZ</name>
<evidence type="ECO:0000259" key="2">
    <source>
        <dbReference type="Pfam" id="PF21688"/>
    </source>
</evidence>
<dbReference type="InterPro" id="IPR002938">
    <property type="entry name" value="FAD-bd"/>
</dbReference>
<proteinExistence type="predicted"/>
<dbReference type="EMBL" id="VSSQ01001056">
    <property type="protein sequence ID" value="MPM04633.1"/>
    <property type="molecule type" value="Genomic_DNA"/>
</dbReference>
<dbReference type="Gene3D" id="3.50.50.60">
    <property type="entry name" value="FAD/NAD(P)-binding domain"/>
    <property type="match status" value="2"/>
</dbReference>
<accession>A0A644WQR7</accession>
<feature type="domain" description="FAD-dependent protein C-terminal" evidence="2">
    <location>
        <begin position="279"/>
        <end position="475"/>
    </location>
</feature>
<dbReference type="PANTHER" id="PTHR42842">
    <property type="entry name" value="FAD/NAD(P)-BINDING OXIDOREDUCTASE"/>
    <property type="match status" value="1"/>
</dbReference>
<evidence type="ECO:0000259" key="1">
    <source>
        <dbReference type="Pfam" id="PF01494"/>
    </source>
</evidence>
<dbReference type="GO" id="GO:0071949">
    <property type="term" value="F:FAD binding"/>
    <property type="evidence" value="ECO:0007669"/>
    <property type="project" value="InterPro"/>
</dbReference>
<dbReference type="InterPro" id="IPR036188">
    <property type="entry name" value="FAD/NAD-bd_sf"/>
</dbReference>
<evidence type="ECO:0008006" key="4">
    <source>
        <dbReference type="Google" id="ProtNLM"/>
    </source>
</evidence>
<dbReference type="Pfam" id="PF21688">
    <property type="entry name" value="FAD-depend_C"/>
    <property type="match status" value="1"/>
</dbReference>
<dbReference type="AlphaFoldDB" id="A0A644WQR7"/>
<reference evidence="3" key="1">
    <citation type="submission" date="2019-08" db="EMBL/GenBank/DDBJ databases">
        <authorList>
            <person name="Kucharzyk K."/>
            <person name="Murdoch R.W."/>
            <person name="Higgins S."/>
            <person name="Loffler F."/>
        </authorList>
    </citation>
    <scope>NUCLEOTIDE SEQUENCE</scope>
</reference>
<feature type="domain" description="FAD-binding" evidence="1">
    <location>
        <begin position="94"/>
        <end position="132"/>
    </location>
</feature>
<gene>
    <name evidence="3" type="ORF">SDC9_50912</name>
</gene>
<sequence length="529" mass="57401">MTLLEVRRYNTGMHIDINLRLSPKEAADISSLKQAAAKKAGIPVRDIASVRIIRRSIDARRRPVVVDLIVRLASTEDDAPFEAVSYRNVGESKSVIVVGAGPAGLFASLRLLELGLKPILLERGTDVHQRKKDLASLVRTGVVNEESNYSYGEGGAGAFSDGKLYTRATKRGDVSKILSQLCQHGADLDILYDAHPHIGSNKLPQVIEAIRTTILSHGGEVHFQSKVVALLRKGSVVEGVQTSDGATYFGPVVLATGHSARDMYRYLHAEGISIESKAMAMGVRLEHKQHLIDQMQYKQEEGRGLYLPAAEYSFVHQVEGRGVYSFCMCPGGFVIPAATEAGQQVVNGMSASDRKGEFANSGMVVELHPEDLPTDKFSGPLGMLEFQEALERRSFAYAQQSIKAPAQRTVDFVKHVRSKDLCESSYIPGLVNADLHALFPAFISKRLALAFEAFGRKASRFLTNDALLLASETRTSSPVRIPRDSESRMHPDHAGLFPCGEGAGYAGGIVSAAMDGVACAESVKEYLGC</sequence>
<evidence type="ECO:0000313" key="3">
    <source>
        <dbReference type="EMBL" id="MPM04633.1"/>
    </source>
</evidence>
<comment type="caution">
    <text evidence="3">The sequence shown here is derived from an EMBL/GenBank/DDBJ whole genome shotgun (WGS) entry which is preliminary data.</text>
</comment>
<organism evidence="3">
    <name type="scientific">bioreactor metagenome</name>
    <dbReference type="NCBI Taxonomy" id="1076179"/>
    <lineage>
        <taxon>unclassified sequences</taxon>
        <taxon>metagenomes</taxon>
        <taxon>ecological metagenomes</taxon>
    </lineage>
</organism>
<protein>
    <recommendedName>
        <fullName evidence="4">FAD-binding protein</fullName>
    </recommendedName>
</protein>